<dbReference type="PANTHER" id="PTHR35707">
    <property type="entry name" value="OS06G0608100 PROTEIN"/>
    <property type="match status" value="1"/>
</dbReference>
<dbReference type="PANTHER" id="PTHR35707:SF1">
    <property type="entry name" value="SPC7 KINETOCHORE PROTEIN DOMAIN-CONTAINING PROTEIN"/>
    <property type="match status" value="1"/>
</dbReference>
<reference evidence="2 3" key="1">
    <citation type="journal article" date="2021" name="Nat. Commun.">
        <title>Incipient diploidization of the medicinal plant Perilla within 10,000 years.</title>
        <authorList>
            <person name="Zhang Y."/>
            <person name="Shen Q."/>
            <person name="Leng L."/>
            <person name="Zhang D."/>
            <person name="Chen S."/>
            <person name="Shi Y."/>
            <person name="Ning Z."/>
            <person name="Chen S."/>
        </authorList>
    </citation>
    <scope>NUCLEOTIDE SEQUENCE [LARGE SCALE GENOMIC DNA]</scope>
    <source>
        <strain evidence="3">cv. PC099</strain>
    </source>
</reference>
<evidence type="ECO:0000256" key="1">
    <source>
        <dbReference type="SAM" id="MobiDB-lite"/>
    </source>
</evidence>
<name>A0AAD4IZ19_PERFH</name>
<dbReference type="AlphaFoldDB" id="A0AAD4IZ19"/>
<feature type="region of interest" description="Disordered" evidence="1">
    <location>
        <begin position="332"/>
        <end position="352"/>
    </location>
</feature>
<feature type="region of interest" description="Disordered" evidence="1">
    <location>
        <begin position="196"/>
        <end position="223"/>
    </location>
</feature>
<dbReference type="EMBL" id="SDAM02000476">
    <property type="protein sequence ID" value="KAH6824203.1"/>
    <property type="molecule type" value="Genomic_DNA"/>
</dbReference>
<evidence type="ECO:0000313" key="3">
    <source>
        <dbReference type="Proteomes" id="UP001190926"/>
    </source>
</evidence>
<feature type="compositionally biased region" description="Basic and acidic residues" evidence="1">
    <location>
        <begin position="1"/>
        <end position="19"/>
    </location>
</feature>
<comment type="caution">
    <text evidence="2">The sequence shown here is derived from an EMBL/GenBank/DDBJ whole genome shotgun (WGS) entry which is preliminary data.</text>
</comment>
<evidence type="ECO:0000313" key="2">
    <source>
        <dbReference type="EMBL" id="KAH6824203.1"/>
    </source>
</evidence>
<dbReference type="Proteomes" id="UP001190926">
    <property type="component" value="Unassembled WGS sequence"/>
</dbReference>
<proteinExistence type="predicted"/>
<feature type="region of interest" description="Disordered" evidence="1">
    <location>
        <begin position="251"/>
        <end position="270"/>
    </location>
</feature>
<feature type="region of interest" description="Disordered" evidence="1">
    <location>
        <begin position="716"/>
        <end position="758"/>
    </location>
</feature>
<feature type="compositionally biased region" description="Polar residues" evidence="1">
    <location>
        <begin position="201"/>
        <end position="218"/>
    </location>
</feature>
<sequence length="1235" mass="137035">MDSKEESKADEDLRNKAADNSDTVAQNKKRTRRVSFATEITSVRFFDRDEEYNATPSAETAQNVDDSRAELGSDGLLERNKEFGGDDIDGEEMEMQMLFLKLNRSPSSGGSTIDEDFFGPVSANFIKPGRLSDSAASVDHHEVTMDSTAFSMHYCSLAKSESGIDLKTPTGGQLFFEEKTPTRSNEGSSMIFTLGKKPIPKSSSPVTEVSANHSSNDMSLVGENPKKYDYDKLSPGLDALLAESRKSLRHVSQSDAITSLSPKRSTRQVSSSVDLDNDIIDLSDSIGKGSGWIDSNIVLNGDQSDALIEFGDANGSHGNFVVGAPPKRFSSSTLAAATSNEESHKPNSSPNLLISNESYSSLMASKSSPVKQHHILLSTASPSKPWGVTSPLPEKLGSLLKNGSIEHRETESSIQRSISKLELLEKSAFPSAFSAKVDNSTIKSLDFLKSPSVMEKNLGISRINFMEDSVNEEKLASVHWSTERNFAFGMDHARGENHLEKSLSQTMDGKLPNELSVKSISAGKSKSGPTTASPFKMTWSGNNNLFTSKLNDEDSLMTETESLLGEIVCGEGGNAICHNFVSSPDRILDNNMPASPGFQSCQSIDSWSQFEQIADYDKGRDSTLQRKFAHVNFSSATDNMGVVPKGMNGELSSQFVEVNRLNLIELRATDNREADIHNEKEIIQTTGNFSTPAKENEFQVTHLGVGDLTVYHESVSPSADRNLDQPKLHKFPAGSPSRKELDEEQLSRIPSPKTMQMSGGLAKFSANKRNLELLQRDPRHRTEISKIERSPKLQKSGNYDPMKIGYSIDSRTKLTGQEKQKLADAYLKFIEDMKILMFESSDKLSNNMIDVLEDRLVHQQRLKVYEMLQHEIVPQSTIVQHDLQLEKIAETKSLLHRVIFEKAKLQLKRVKRERVLKRLDLLSSRMLESQTLRTNIASLPLEICTSTVGGVGQRSLYVNLTKEHEVCHDKLNTMRQASEALDRKILNLMRTLHSCCKLKAEPDIGETIALVNEHLIKKTSYRNFRLDMQMWMVQGIASANDQHNVILNYRDFIIWSIKIIVGPTSIVRSSFKINEANITKNFPNIDAGVAFGFVFNAETACKYVGAKTLVQETQVTGSLLGSLLDVVEEVHIAQIEFQNLTQSSFSSPSVERLDLMLCFFNFDSGKKVSLTFDLSCLKRGIYPSEILPIQLASTVDSRTHSSSGIILDKIRDAVKDVRTGYMRILRLCQCVSQVV</sequence>
<organism evidence="2 3">
    <name type="scientific">Perilla frutescens var. hirtella</name>
    <name type="common">Perilla citriodora</name>
    <name type="synonym">Perilla setoyensis</name>
    <dbReference type="NCBI Taxonomy" id="608512"/>
    <lineage>
        <taxon>Eukaryota</taxon>
        <taxon>Viridiplantae</taxon>
        <taxon>Streptophyta</taxon>
        <taxon>Embryophyta</taxon>
        <taxon>Tracheophyta</taxon>
        <taxon>Spermatophyta</taxon>
        <taxon>Magnoliopsida</taxon>
        <taxon>eudicotyledons</taxon>
        <taxon>Gunneridae</taxon>
        <taxon>Pentapetalae</taxon>
        <taxon>asterids</taxon>
        <taxon>lamiids</taxon>
        <taxon>Lamiales</taxon>
        <taxon>Lamiaceae</taxon>
        <taxon>Nepetoideae</taxon>
        <taxon>Elsholtzieae</taxon>
        <taxon>Perilla</taxon>
    </lineage>
</organism>
<gene>
    <name evidence="2" type="ORF">C2S53_011714</name>
</gene>
<accession>A0AAD4IZ19</accession>
<protein>
    <submittedName>
        <fullName evidence="2">Uncharacterized protein</fullName>
    </submittedName>
</protein>
<keyword evidence="3" id="KW-1185">Reference proteome</keyword>
<feature type="compositionally biased region" description="Polar residues" evidence="1">
    <location>
        <begin position="251"/>
        <end position="263"/>
    </location>
</feature>
<feature type="region of interest" description="Disordered" evidence="1">
    <location>
        <begin position="1"/>
        <end position="32"/>
    </location>
</feature>